<evidence type="ECO:0000259" key="1">
    <source>
        <dbReference type="Pfam" id="PF04773"/>
    </source>
</evidence>
<evidence type="ECO:0000313" key="4">
    <source>
        <dbReference type="Proteomes" id="UP000664073"/>
    </source>
</evidence>
<dbReference type="PANTHER" id="PTHR30273:SF2">
    <property type="entry name" value="PROTEIN FECR"/>
    <property type="match status" value="1"/>
</dbReference>
<sequence length="330" mass="35053">MSTQNRKADSAMLEAATWKIRLHENPHDAGLAAEFEAWRGLDARHDRAWRKMEQVWGATAMLADNTAPPDYPVGPLPAPPPHTVGGRALRLAACAIVPVLACLLAFAPPDFLLRWQADYYTTTGETRTIVLADGSSVVLAARSAIALRYSAKERGVALLAGEAFFRVAHDGARGFAVTAGGVTTRDIGTAFDVRMAGPHVAVAVREGVVSVSRTAADIPRRLNAGQQWTLDRQTGRVGSSQVDPDSVGSWQSGHLVLDGLTLSEAVDVLGRYYPGTVLTHGLGRDRTPIGGVYDLHRPLEALQALCAVHGGRLVSLPAGFVLALPGPAKP</sequence>
<comment type="caution">
    <text evidence="3">The sequence shown here is derived from an EMBL/GenBank/DDBJ whole genome shotgun (WGS) entry which is preliminary data.</text>
</comment>
<dbReference type="InterPro" id="IPR006860">
    <property type="entry name" value="FecR"/>
</dbReference>
<organism evidence="3 4">
    <name type="scientific">Acetobacter garciniae</name>
    <dbReference type="NCBI Taxonomy" id="2817435"/>
    <lineage>
        <taxon>Bacteria</taxon>
        <taxon>Pseudomonadati</taxon>
        <taxon>Pseudomonadota</taxon>
        <taxon>Alphaproteobacteria</taxon>
        <taxon>Acetobacterales</taxon>
        <taxon>Acetobacteraceae</taxon>
        <taxon>Acetobacter</taxon>
    </lineage>
</organism>
<dbReference type="GO" id="GO:0016989">
    <property type="term" value="F:sigma factor antagonist activity"/>
    <property type="evidence" value="ECO:0007669"/>
    <property type="project" value="TreeGrafter"/>
</dbReference>
<gene>
    <name evidence="3" type="ORF">J2D77_01235</name>
</gene>
<protein>
    <submittedName>
        <fullName evidence="3">FecR domain-containing protein</fullName>
    </submittedName>
</protein>
<reference evidence="3" key="1">
    <citation type="submission" date="2021-03" db="EMBL/GenBank/DDBJ databases">
        <title>The complete genome sequence of Acetobacter sp. TBRC 12339.</title>
        <authorList>
            <person name="Charoenyingcharoen P."/>
            <person name="Yukphan P."/>
        </authorList>
    </citation>
    <scope>NUCLEOTIDE SEQUENCE</scope>
    <source>
        <strain evidence="3">TBRC 12339</strain>
    </source>
</reference>
<name>A0A939HLL1_9PROT</name>
<evidence type="ECO:0000259" key="2">
    <source>
        <dbReference type="Pfam" id="PF16220"/>
    </source>
</evidence>
<proteinExistence type="predicted"/>
<feature type="domain" description="FecR protein" evidence="1">
    <location>
        <begin position="118"/>
        <end position="209"/>
    </location>
</feature>
<dbReference type="InterPro" id="IPR032623">
    <property type="entry name" value="FecR_N"/>
</dbReference>
<dbReference type="PIRSF" id="PIRSF018266">
    <property type="entry name" value="FecR"/>
    <property type="match status" value="1"/>
</dbReference>
<dbReference type="InterPro" id="IPR012373">
    <property type="entry name" value="Ferrdict_sens_TM"/>
</dbReference>
<dbReference type="Pfam" id="PF16220">
    <property type="entry name" value="DUF4880"/>
    <property type="match status" value="1"/>
</dbReference>
<evidence type="ECO:0000313" key="3">
    <source>
        <dbReference type="EMBL" id="MBO1323778.1"/>
    </source>
</evidence>
<dbReference type="RefSeq" id="WP_207844304.1">
    <property type="nucleotide sequence ID" value="NZ_JAFVMH010000001.1"/>
</dbReference>
<dbReference type="EMBL" id="JAFVMH010000001">
    <property type="protein sequence ID" value="MBO1323778.1"/>
    <property type="molecule type" value="Genomic_DNA"/>
</dbReference>
<accession>A0A939HLL1</accession>
<dbReference type="PANTHER" id="PTHR30273">
    <property type="entry name" value="PERIPLASMIC SIGNAL SENSOR AND SIGMA FACTOR ACTIVATOR FECR-RELATED"/>
    <property type="match status" value="1"/>
</dbReference>
<keyword evidence="4" id="KW-1185">Reference proteome</keyword>
<dbReference type="Gene3D" id="2.60.120.1440">
    <property type="match status" value="1"/>
</dbReference>
<dbReference type="Pfam" id="PF04773">
    <property type="entry name" value="FecR"/>
    <property type="match status" value="1"/>
</dbReference>
<dbReference type="AlphaFoldDB" id="A0A939HLL1"/>
<dbReference type="Proteomes" id="UP000664073">
    <property type="component" value="Unassembled WGS sequence"/>
</dbReference>
<feature type="domain" description="FecR N-terminal" evidence="2">
    <location>
        <begin position="14"/>
        <end position="55"/>
    </location>
</feature>